<dbReference type="InterPro" id="IPR003736">
    <property type="entry name" value="PAAI_dom"/>
</dbReference>
<evidence type="ECO:0000313" key="5">
    <source>
        <dbReference type="Proteomes" id="UP000199060"/>
    </source>
</evidence>
<dbReference type="GO" id="GO:0005829">
    <property type="term" value="C:cytosol"/>
    <property type="evidence" value="ECO:0007669"/>
    <property type="project" value="TreeGrafter"/>
</dbReference>
<dbReference type="SUPFAM" id="SSF54637">
    <property type="entry name" value="Thioesterase/thiol ester dehydrase-isomerase"/>
    <property type="match status" value="1"/>
</dbReference>
<evidence type="ECO:0000313" key="4">
    <source>
        <dbReference type="EMBL" id="SDD07917.1"/>
    </source>
</evidence>
<comment type="similarity">
    <text evidence="1">Belongs to the thioesterase PaaI family.</text>
</comment>
<evidence type="ECO:0000256" key="1">
    <source>
        <dbReference type="ARBA" id="ARBA00008324"/>
    </source>
</evidence>
<dbReference type="InterPro" id="IPR029069">
    <property type="entry name" value="HotDog_dom_sf"/>
</dbReference>
<dbReference type="Pfam" id="PF03061">
    <property type="entry name" value="4HBT"/>
    <property type="match status" value="1"/>
</dbReference>
<proteinExistence type="inferred from homology"/>
<dbReference type="Gene3D" id="3.10.129.10">
    <property type="entry name" value="Hotdog Thioesterase"/>
    <property type="match status" value="1"/>
</dbReference>
<organism evidence="4 5">
    <name type="scientific">Algoriphagus faecimaris</name>
    <dbReference type="NCBI Taxonomy" id="686796"/>
    <lineage>
        <taxon>Bacteria</taxon>
        <taxon>Pseudomonadati</taxon>
        <taxon>Bacteroidota</taxon>
        <taxon>Cytophagia</taxon>
        <taxon>Cytophagales</taxon>
        <taxon>Cyclobacteriaceae</taxon>
        <taxon>Algoriphagus</taxon>
    </lineage>
</organism>
<protein>
    <submittedName>
        <fullName evidence="4">1,4-dihydroxy-2-naphthoyl-CoA hydrolase</fullName>
    </submittedName>
</protein>
<dbReference type="STRING" id="686796.SAMN04488104_101419"/>
<gene>
    <name evidence="4" type="ORF">SAMN04488104_101419</name>
</gene>
<reference evidence="5" key="1">
    <citation type="submission" date="2016-10" db="EMBL/GenBank/DDBJ databases">
        <authorList>
            <person name="Varghese N."/>
            <person name="Submissions S."/>
        </authorList>
    </citation>
    <scope>NUCLEOTIDE SEQUENCE [LARGE SCALE GENOMIC DNA]</scope>
    <source>
        <strain evidence="5">DSM 23095</strain>
    </source>
</reference>
<dbReference type="CDD" id="cd03443">
    <property type="entry name" value="PaaI_thioesterase"/>
    <property type="match status" value="1"/>
</dbReference>
<keyword evidence="2 4" id="KW-0378">Hydrolase</keyword>
<dbReference type="RefSeq" id="WP_087938934.1">
    <property type="nucleotide sequence ID" value="NZ_FNAC01000014.1"/>
</dbReference>
<dbReference type="AlphaFoldDB" id="A0A1G6RVC2"/>
<accession>A0A1G6RVC2</accession>
<dbReference type="OrthoDB" id="9798208at2"/>
<dbReference type="GO" id="GO:0061522">
    <property type="term" value="F:1,4-dihydroxy-2-naphthoyl-CoA thioesterase activity"/>
    <property type="evidence" value="ECO:0007669"/>
    <property type="project" value="TreeGrafter"/>
</dbReference>
<dbReference type="PANTHER" id="PTHR43240:SF5">
    <property type="entry name" value="1,4-DIHYDROXY-2-NAPHTHOYL-COA THIOESTERASE 1"/>
    <property type="match status" value="1"/>
</dbReference>
<sequence length="140" mass="15364">MVFLKKPTLNELNNTRSQTLVDHLGIEFTAVGDDFLEAKMPVDHRTKQPMGLLHGGANVVLAETLGSVAASLTIDLKKYTCVGLEINANHLKAVREGYVTGKTKPIHIGKSTQVWEIKVKNEAGQLCCISRITLAILERK</sequence>
<dbReference type="PANTHER" id="PTHR43240">
    <property type="entry name" value="1,4-DIHYDROXY-2-NAPHTHOYL-COA THIOESTERASE 1"/>
    <property type="match status" value="1"/>
</dbReference>
<evidence type="ECO:0000259" key="3">
    <source>
        <dbReference type="Pfam" id="PF03061"/>
    </source>
</evidence>
<name>A0A1G6RVC2_9BACT</name>
<evidence type="ECO:0000256" key="2">
    <source>
        <dbReference type="ARBA" id="ARBA00022801"/>
    </source>
</evidence>
<feature type="domain" description="Thioesterase" evidence="3">
    <location>
        <begin position="50"/>
        <end position="128"/>
    </location>
</feature>
<dbReference type="EMBL" id="FNAC01000014">
    <property type="protein sequence ID" value="SDD07917.1"/>
    <property type="molecule type" value="Genomic_DNA"/>
</dbReference>
<dbReference type="Proteomes" id="UP000199060">
    <property type="component" value="Unassembled WGS sequence"/>
</dbReference>
<dbReference type="InterPro" id="IPR006683">
    <property type="entry name" value="Thioestr_dom"/>
</dbReference>
<dbReference type="NCBIfam" id="TIGR00369">
    <property type="entry name" value="unchar_dom_1"/>
    <property type="match status" value="1"/>
</dbReference>
<keyword evidence="5" id="KW-1185">Reference proteome</keyword>